<evidence type="ECO:0000256" key="8">
    <source>
        <dbReference type="ARBA" id="ARBA00030686"/>
    </source>
</evidence>
<evidence type="ECO:0000256" key="4">
    <source>
        <dbReference type="ARBA" id="ARBA00015486"/>
    </source>
</evidence>
<comment type="pathway">
    <text evidence="1">Nucleoside biosynthesis; alpha-ribazole biosynthesis; alpha-ribazole from 5,6-dimethylbenzimidazole: step 1/2.</text>
</comment>
<dbReference type="Proteomes" id="UP000182584">
    <property type="component" value="Unassembled WGS sequence"/>
</dbReference>
<dbReference type="CDD" id="cd02439">
    <property type="entry name" value="DMB-PRT_CobT"/>
    <property type="match status" value="1"/>
</dbReference>
<evidence type="ECO:0000256" key="3">
    <source>
        <dbReference type="ARBA" id="ARBA00011991"/>
    </source>
</evidence>
<proteinExistence type="inferred from homology"/>
<dbReference type="PANTHER" id="PTHR43463">
    <property type="entry name" value="NICOTINATE-NUCLEOTIDE--DIMETHYLBENZIMIDAZOLE PHOSPHORIBOSYLTRANSFERASE"/>
    <property type="match status" value="1"/>
</dbReference>
<dbReference type="AlphaFoldDB" id="A0A1H9TJV3"/>
<keyword evidence="6 10" id="KW-0328">Glycosyltransferase</keyword>
<dbReference type="Gene3D" id="3.40.50.10210">
    <property type="match status" value="1"/>
</dbReference>
<dbReference type="InterPro" id="IPR023195">
    <property type="entry name" value="Nict_dMeBzImd_PRibTrfase_N"/>
</dbReference>
<evidence type="ECO:0000256" key="2">
    <source>
        <dbReference type="ARBA" id="ARBA00007110"/>
    </source>
</evidence>
<dbReference type="EC" id="2.4.2.21" evidence="3"/>
<dbReference type="GO" id="GO:0009236">
    <property type="term" value="P:cobalamin biosynthetic process"/>
    <property type="evidence" value="ECO:0007669"/>
    <property type="project" value="UniProtKB-KW"/>
</dbReference>
<dbReference type="InterPro" id="IPR036087">
    <property type="entry name" value="Nict_dMeBzImd_PRibTrfase_sf"/>
</dbReference>
<dbReference type="PANTHER" id="PTHR43463:SF1">
    <property type="entry name" value="NICOTINATE-NUCLEOTIDE--DIMETHYLBENZIMIDAZOLE PHOSPHORIBOSYLTRANSFERASE"/>
    <property type="match status" value="1"/>
</dbReference>
<dbReference type="InterPro" id="IPR003200">
    <property type="entry name" value="Nict_dMeBzImd_PRibTrfase"/>
</dbReference>
<dbReference type="EMBL" id="FOGJ01000015">
    <property type="protein sequence ID" value="SER97396.1"/>
    <property type="molecule type" value="Genomic_DNA"/>
</dbReference>
<accession>A0A1H9TJV3</accession>
<keyword evidence="7 10" id="KW-0808">Transferase</keyword>
<gene>
    <name evidence="10" type="ORF">SAMN04487884_11532</name>
</gene>
<evidence type="ECO:0000256" key="5">
    <source>
        <dbReference type="ARBA" id="ARBA00022573"/>
    </source>
</evidence>
<dbReference type="RefSeq" id="WP_081357080.1">
    <property type="nucleotide sequence ID" value="NZ_FOGJ01000015.1"/>
</dbReference>
<comment type="similarity">
    <text evidence="2">Belongs to the CobT family.</text>
</comment>
<protein>
    <recommendedName>
        <fullName evidence="4">Nicotinate-nucleotide--dimethylbenzimidazole phosphoribosyltransferase</fullName>
        <ecNumber evidence="3">2.4.2.21</ecNumber>
    </recommendedName>
    <alternativeName>
        <fullName evidence="8">N(1)-alpha-phosphoribosyltransferase</fullName>
    </alternativeName>
</protein>
<dbReference type="eggNOG" id="COG2038">
    <property type="taxonomic scope" value="Bacteria"/>
</dbReference>
<sequence length="415" mass="44257">MDIKDKICSKENDSNKENDINIAKDIEVSTWIKKMNQMIHKPDVKAMEEAKSHLDAIAKPLDGLGRFEKMLVKIAGITGDPRIDLSSKKVLVLCSDNGIVEEGISQSGQDVTRAVAISLAKGTSSVCRMAMATGAEVIPVDMGIACDKTPEGVKSKVSSDNISGCGDKGDVCTYSRRGSRNFAKEPAMTSDEVIHAIGVGRLLVREEAARGTKIIATGEMGIGNTTTSSAIVARLLHKNAADVTGRGAGLDNHGLKHKIDVINAAIDKYNDAFESDDAAYAFRTLKTFGGYDIAGMVGIFLGGAIYNVPIVIDGLISATAALVASYLFPGVSDYMLPSHIGKEPAMKEILGKLSLEPVICADLALGEGTGAVMLFPLLDQVLSVYNGNTTFDDISVGRYTRYDHQAVDHKTNKNE</sequence>
<dbReference type="GO" id="GO:0008939">
    <property type="term" value="F:nicotinate-nucleotide-dimethylbenzimidazole phosphoribosyltransferase activity"/>
    <property type="evidence" value="ECO:0007669"/>
    <property type="project" value="UniProtKB-EC"/>
</dbReference>
<keyword evidence="5" id="KW-0169">Cobalamin biosynthesis</keyword>
<evidence type="ECO:0000256" key="7">
    <source>
        <dbReference type="ARBA" id="ARBA00022679"/>
    </source>
</evidence>
<dbReference type="NCBIfam" id="NF000996">
    <property type="entry name" value="PRK00105.1"/>
    <property type="match status" value="1"/>
</dbReference>
<evidence type="ECO:0000256" key="6">
    <source>
        <dbReference type="ARBA" id="ARBA00022676"/>
    </source>
</evidence>
<evidence type="ECO:0000256" key="9">
    <source>
        <dbReference type="ARBA" id="ARBA00047340"/>
    </source>
</evidence>
<dbReference type="SUPFAM" id="SSF52733">
    <property type="entry name" value="Nicotinate mononucleotide:5,6-dimethylbenzimidazole phosphoribosyltransferase (CobT)"/>
    <property type="match status" value="1"/>
</dbReference>
<evidence type="ECO:0000313" key="10">
    <source>
        <dbReference type="EMBL" id="SER97396.1"/>
    </source>
</evidence>
<reference evidence="10 11" key="1">
    <citation type="submission" date="2016-10" db="EMBL/GenBank/DDBJ databases">
        <authorList>
            <person name="de Groot N.N."/>
        </authorList>
    </citation>
    <scope>NUCLEOTIDE SEQUENCE [LARGE SCALE GENOMIC DNA]</scope>
    <source>
        <strain evidence="10 11">AR40</strain>
    </source>
</reference>
<evidence type="ECO:0000256" key="1">
    <source>
        <dbReference type="ARBA" id="ARBA00005049"/>
    </source>
</evidence>
<dbReference type="UniPathway" id="UPA00061">
    <property type="reaction ID" value="UER00516"/>
</dbReference>
<dbReference type="OrthoDB" id="9781491at2"/>
<evidence type="ECO:0000313" key="11">
    <source>
        <dbReference type="Proteomes" id="UP000182584"/>
    </source>
</evidence>
<comment type="catalytic activity">
    <reaction evidence="9">
        <text>5,6-dimethylbenzimidazole + nicotinate beta-D-ribonucleotide = alpha-ribazole 5'-phosphate + nicotinate + H(+)</text>
        <dbReference type="Rhea" id="RHEA:11196"/>
        <dbReference type="ChEBI" id="CHEBI:15378"/>
        <dbReference type="ChEBI" id="CHEBI:15890"/>
        <dbReference type="ChEBI" id="CHEBI:32544"/>
        <dbReference type="ChEBI" id="CHEBI:57502"/>
        <dbReference type="ChEBI" id="CHEBI:57918"/>
        <dbReference type="EC" id="2.4.2.21"/>
    </reaction>
</comment>
<dbReference type="Gene3D" id="1.10.1610.10">
    <property type="match status" value="1"/>
</dbReference>
<dbReference type="Pfam" id="PF02277">
    <property type="entry name" value="DBI_PRT"/>
    <property type="match status" value="1"/>
</dbReference>
<name>A0A1H9TJV3_BUTFI</name>
<organism evidence="10 11">
    <name type="scientific">Butyrivibrio fibrisolvens</name>
    <dbReference type="NCBI Taxonomy" id="831"/>
    <lineage>
        <taxon>Bacteria</taxon>
        <taxon>Bacillati</taxon>
        <taxon>Bacillota</taxon>
        <taxon>Clostridia</taxon>
        <taxon>Lachnospirales</taxon>
        <taxon>Lachnospiraceae</taxon>
        <taxon>Butyrivibrio</taxon>
    </lineage>
</organism>